<feature type="signal peptide" evidence="1">
    <location>
        <begin position="1"/>
        <end position="18"/>
    </location>
</feature>
<dbReference type="Proteomes" id="UP000663920">
    <property type="component" value="Chromosome"/>
</dbReference>
<organism evidence="2 3">
    <name type="scientific">Polaribacter cellanae</name>
    <dbReference type="NCBI Taxonomy" id="2818493"/>
    <lineage>
        <taxon>Bacteria</taxon>
        <taxon>Pseudomonadati</taxon>
        <taxon>Bacteroidota</taxon>
        <taxon>Flavobacteriia</taxon>
        <taxon>Flavobacteriales</taxon>
        <taxon>Flavobacteriaceae</taxon>
    </lineage>
</organism>
<protein>
    <submittedName>
        <fullName evidence="2">RHS repeat protein</fullName>
    </submittedName>
</protein>
<sequence>MKKLLFFILLLSQTTLFSQDLPTIIPPSPEATSLAKFTEIPVSHYTGIPNINVPIYEINFDGLKIPISISYHARGVKVEEIASRVGIGWALNAGGAITRQIRDQNDFNGPYGYYNGNFYENFATNPQVRSNVAWTDTDANNRVDFVPDQFSFNFLGYSGKFIFDQKTKEPILQSYDDLEIKKMGNSENDLYFIITTQDGFRFYFGKSHDNIENRTAKSKDQTIVSSAYHAAGRDDVTNNASAPLNTWHLMDIVSPNGKKIRFMYDLEEPYFYRRSYDKKEITTGHTSYFTKYHGYQYQIQEIIFDQGSVKFIPKSTGRDDLDGGFALASIEVVNKYQRVKKYNFNYSYSTSPNTNIGYNINYFLFDWEVKARKRLFLDNIQVIDNNNTFELYRAFEYTNKNDMPNRFSNSQDLWGYFNNANNGPYLAFYSYPGYPINREVDTLKAKVGLINKMSYPTGGYTAYTFEANKSIIPEYFKNLYFANPNPTVQDTFAYLSKSTFTLVSSTSQKNTYESDSFDIFSSDIGPINVQIYLNGDAINCEVNQNGYQSSNCNYIFSIVDDNGHQVYYPSGTPILLFKQVGRVSYNMAIEPLQTGTYKIRAEVSTGTDSPNDRNNSFVVNLSWGKSSNPDHPDLIYSGGNRIKKIENHTVDNGTIIRTYEYKKVDNSSSGLLFALPSYWYVDEFTVLSNGVQIPIKKFNGARPGSPLTYEQGNHVGYSHVTEYIDSDTQQGEGGKIEYQFTSMPDGGNFYKYPYTLSINNEWLRGKPLLMEYYKKEGNSINDYNIIKKEEFTYKYADGFSNLTFSKPSIDFYYIIDRLQYFRPLVTYKREEYYAYSASPNSPYVNPEDYKIYYLTGGTQKLFQKKETTYNESGEFSTTTNYNYDYTNHYQIVNREVADSQGSLLKIENNYTIFSNPLRFRIIPIKIKNYRGTSKLSEQQTIYDTFSGNYLPKLIQTSKGSGLLEDRIIYHDYDDKGNPIEVSKKDGTHIIYIWGYNKTQPIAKIENLTSSELTSVISSLSASYNTLEKIQEISNLDNTQGTTTSENNLRTALTALRNALTNTNAQVTTFTYDPLIGVTSVTDPRGRVVYYEYDSFNRLKQVKDHDGNILNKNEYNYKN</sequence>
<dbReference type="EMBL" id="CP071869">
    <property type="protein sequence ID" value="QTE21237.1"/>
    <property type="molecule type" value="Genomic_DNA"/>
</dbReference>
<dbReference type="Gene3D" id="2.180.10.10">
    <property type="entry name" value="RHS repeat-associated core"/>
    <property type="match status" value="1"/>
</dbReference>
<keyword evidence="1" id="KW-0732">Signal</keyword>
<evidence type="ECO:0000313" key="3">
    <source>
        <dbReference type="Proteomes" id="UP000663920"/>
    </source>
</evidence>
<proteinExistence type="predicted"/>
<feature type="chain" id="PRO_5038046176" evidence="1">
    <location>
        <begin position="19"/>
        <end position="1118"/>
    </location>
</feature>
<dbReference type="AlphaFoldDB" id="A0A975CP15"/>
<name>A0A975CP15_9FLAO</name>
<evidence type="ECO:0000313" key="2">
    <source>
        <dbReference type="EMBL" id="QTE21237.1"/>
    </source>
</evidence>
<keyword evidence="3" id="KW-1185">Reference proteome</keyword>
<reference evidence="2 3" key="1">
    <citation type="submission" date="2021-03" db="EMBL/GenBank/DDBJ databases">
        <title>Complete genome of Polaribacter_sp.SM13.</title>
        <authorList>
            <person name="Jeong S.W."/>
            <person name="Bae J.W."/>
        </authorList>
    </citation>
    <scope>NUCLEOTIDE SEQUENCE [LARGE SCALE GENOMIC DNA]</scope>
    <source>
        <strain evidence="2 3">SM13</strain>
    </source>
</reference>
<accession>A0A975CP15</accession>
<gene>
    <name evidence="2" type="ORF">J3359_10335</name>
</gene>
<dbReference type="KEGG" id="pcea:J3359_10335"/>
<evidence type="ECO:0000256" key="1">
    <source>
        <dbReference type="SAM" id="SignalP"/>
    </source>
</evidence>
<dbReference type="Pfam" id="PF05593">
    <property type="entry name" value="RHS_repeat"/>
    <property type="match status" value="1"/>
</dbReference>
<dbReference type="InterPro" id="IPR031325">
    <property type="entry name" value="RHS_repeat"/>
</dbReference>
<dbReference type="RefSeq" id="WP_208076797.1">
    <property type="nucleotide sequence ID" value="NZ_CP071869.1"/>
</dbReference>